<evidence type="ECO:0000256" key="2">
    <source>
        <dbReference type="SAM" id="SignalP"/>
    </source>
</evidence>
<feature type="region of interest" description="Disordered" evidence="1">
    <location>
        <begin position="164"/>
        <end position="196"/>
    </location>
</feature>
<keyword evidence="4" id="KW-1185">Reference proteome</keyword>
<feature type="compositionally biased region" description="Basic and acidic residues" evidence="1">
    <location>
        <begin position="87"/>
        <end position="117"/>
    </location>
</feature>
<dbReference type="OrthoDB" id="8451554at2"/>
<feature type="region of interest" description="Disordered" evidence="1">
    <location>
        <begin position="79"/>
        <end position="117"/>
    </location>
</feature>
<accession>K8P4Y6</accession>
<feature type="signal peptide" evidence="2">
    <location>
        <begin position="1"/>
        <end position="22"/>
    </location>
</feature>
<evidence type="ECO:0008006" key="5">
    <source>
        <dbReference type="Google" id="ProtNLM"/>
    </source>
</evidence>
<dbReference type="GO" id="GO:0042597">
    <property type="term" value="C:periplasmic space"/>
    <property type="evidence" value="ECO:0007669"/>
    <property type="project" value="InterPro"/>
</dbReference>
<feature type="chain" id="PRO_5003919899" description="LTXXQ motif family protein" evidence="2">
    <location>
        <begin position="23"/>
        <end position="196"/>
    </location>
</feature>
<protein>
    <recommendedName>
        <fullName evidence="5">LTXXQ motif family protein</fullName>
    </recommendedName>
</protein>
<keyword evidence="2" id="KW-0732">Signal</keyword>
<dbReference type="Pfam" id="PF07813">
    <property type="entry name" value="LTXXQ"/>
    <property type="match status" value="1"/>
</dbReference>
<evidence type="ECO:0000313" key="3">
    <source>
        <dbReference type="EMBL" id="EKS35764.1"/>
    </source>
</evidence>
<organism evidence="3 4">
    <name type="scientific">Afipia clevelandensis ATCC 49720</name>
    <dbReference type="NCBI Taxonomy" id="883079"/>
    <lineage>
        <taxon>Bacteria</taxon>
        <taxon>Pseudomonadati</taxon>
        <taxon>Pseudomonadota</taxon>
        <taxon>Alphaproteobacteria</taxon>
        <taxon>Hyphomicrobiales</taxon>
        <taxon>Nitrobacteraceae</taxon>
        <taxon>Afipia</taxon>
    </lineage>
</organism>
<sequence length="196" mass="21892">MKKAIIAGAAAVAILGSTAVYAQHRYHHHHHHHRMSMEDRAAFLDAKIASVKAGLKLTPDQEKLWPPVETAVRDFAKQRMAQANARASERDARRAAQEQKGAQDEKPAVADQSRDPVARLRERADRMAETATGLKKIADAADPLYKTLDDGQKRRLSMLTRMGGHHGWRGRFERGMDGGRFDRDRGPNRDGGSERL</sequence>
<dbReference type="PATRIC" id="fig|883079.3.peg.2004"/>
<proteinExistence type="predicted"/>
<dbReference type="InterPro" id="IPR012899">
    <property type="entry name" value="LTXXQ"/>
</dbReference>
<comment type="caution">
    <text evidence="3">The sequence shown here is derived from an EMBL/GenBank/DDBJ whole genome shotgun (WGS) entry which is preliminary data.</text>
</comment>
<evidence type="ECO:0000256" key="1">
    <source>
        <dbReference type="SAM" id="MobiDB-lite"/>
    </source>
</evidence>
<dbReference type="RefSeq" id="WP_002712842.1">
    <property type="nucleotide sequence ID" value="NZ_KB375281.1"/>
</dbReference>
<dbReference type="Proteomes" id="UP000001095">
    <property type="component" value="Unassembled WGS sequence"/>
</dbReference>
<dbReference type="HOGENOM" id="CLU_105365_0_0_5"/>
<dbReference type="AlphaFoldDB" id="K8P4Y6"/>
<dbReference type="EMBL" id="AGWY01000008">
    <property type="protein sequence ID" value="EKS35764.1"/>
    <property type="molecule type" value="Genomic_DNA"/>
</dbReference>
<name>K8P4Y6_9BRAD</name>
<feature type="compositionally biased region" description="Basic and acidic residues" evidence="1">
    <location>
        <begin position="170"/>
        <end position="196"/>
    </location>
</feature>
<gene>
    <name evidence="3" type="ORF">HMPREF9696_01976</name>
</gene>
<evidence type="ECO:0000313" key="4">
    <source>
        <dbReference type="Proteomes" id="UP000001095"/>
    </source>
</evidence>
<reference evidence="3 4" key="1">
    <citation type="submission" date="2012-04" db="EMBL/GenBank/DDBJ databases">
        <title>The Genome Sequence of Afipia clevelandensis ATCC 49720.</title>
        <authorList>
            <consortium name="The Broad Institute Genome Sequencing Platform"/>
            <person name="Earl A."/>
            <person name="Ward D."/>
            <person name="Feldgarden M."/>
            <person name="Gevers D."/>
            <person name="Huys G."/>
            <person name="Walker B."/>
            <person name="Young S.K."/>
            <person name="Zeng Q."/>
            <person name="Gargeya S."/>
            <person name="Fitzgerald M."/>
            <person name="Haas B."/>
            <person name="Abouelleil A."/>
            <person name="Alvarado L."/>
            <person name="Arachchi H.M."/>
            <person name="Berlin A."/>
            <person name="Chapman S.B."/>
            <person name="Goldberg J."/>
            <person name="Griggs A."/>
            <person name="Gujja S."/>
            <person name="Hansen M."/>
            <person name="Howarth C."/>
            <person name="Imamovic A."/>
            <person name="Larimer J."/>
            <person name="McCowen C."/>
            <person name="Montmayeur A."/>
            <person name="Murphy C."/>
            <person name="Neiman D."/>
            <person name="Pearson M."/>
            <person name="Priest M."/>
            <person name="Roberts A."/>
            <person name="Saif S."/>
            <person name="Shea T."/>
            <person name="Sisk P."/>
            <person name="Sykes S."/>
            <person name="Wortman J."/>
            <person name="Nusbaum C."/>
            <person name="Birren B."/>
        </authorList>
    </citation>
    <scope>NUCLEOTIDE SEQUENCE [LARGE SCALE GENOMIC DNA]</scope>
    <source>
        <strain evidence="3 4">ATCC 49720</strain>
    </source>
</reference>